<dbReference type="AlphaFoldDB" id="A0A0C4DVR8"/>
<dbReference type="OrthoDB" id="5419219at2759"/>
<reference evidence="2" key="3">
    <citation type="submission" date="2011-03" db="EMBL/GenBank/DDBJ databases">
        <title>Annotation of Magnaporthe poae ATCC 64411.</title>
        <authorList>
            <person name="Ma L.-J."/>
            <person name="Dead R."/>
            <person name="Young S.K."/>
            <person name="Zeng Q."/>
            <person name="Gargeya S."/>
            <person name="Fitzgerald M."/>
            <person name="Haas B."/>
            <person name="Abouelleil A."/>
            <person name="Alvarado L."/>
            <person name="Arachchi H.M."/>
            <person name="Berlin A."/>
            <person name="Brown A."/>
            <person name="Chapman S.B."/>
            <person name="Chen Z."/>
            <person name="Dunbar C."/>
            <person name="Freedman E."/>
            <person name="Gearin G."/>
            <person name="Gellesch M."/>
            <person name="Goldberg J."/>
            <person name="Griggs A."/>
            <person name="Gujja S."/>
            <person name="Heiman D."/>
            <person name="Howarth C."/>
            <person name="Larson L."/>
            <person name="Lui A."/>
            <person name="MacDonald P.J.P."/>
            <person name="Mehta T."/>
            <person name="Montmayeur A."/>
            <person name="Murphy C."/>
            <person name="Neiman D."/>
            <person name="Pearson M."/>
            <person name="Priest M."/>
            <person name="Roberts A."/>
            <person name="Saif S."/>
            <person name="Shea T."/>
            <person name="Shenoy N."/>
            <person name="Sisk P."/>
            <person name="Stolte C."/>
            <person name="Sykes S."/>
            <person name="Yandava C."/>
            <person name="Wortman J."/>
            <person name="Nusbaum C."/>
            <person name="Birren B."/>
        </authorList>
    </citation>
    <scope>NUCLEOTIDE SEQUENCE</scope>
    <source>
        <strain evidence="2">ATCC 64411</strain>
    </source>
</reference>
<evidence type="ECO:0000313" key="3">
    <source>
        <dbReference type="EnsemblFungi" id="MAPG_04079T0"/>
    </source>
</evidence>
<reference evidence="2" key="1">
    <citation type="submission" date="2010-05" db="EMBL/GenBank/DDBJ databases">
        <title>The Genome Sequence of Magnaporthe poae strain ATCC 64411.</title>
        <authorList>
            <consortium name="The Broad Institute Genome Sequencing Platform"/>
            <consortium name="Broad Institute Genome Sequencing Center for Infectious Disease"/>
            <person name="Ma L.-J."/>
            <person name="Dead R."/>
            <person name="Young S."/>
            <person name="Zeng Q."/>
            <person name="Koehrsen M."/>
            <person name="Alvarado L."/>
            <person name="Berlin A."/>
            <person name="Chapman S.B."/>
            <person name="Chen Z."/>
            <person name="Freedman E."/>
            <person name="Gellesch M."/>
            <person name="Goldberg J."/>
            <person name="Griggs A."/>
            <person name="Gujja S."/>
            <person name="Heilman E.R."/>
            <person name="Heiman D."/>
            <person name="Hepburn T."/>
            <person name="Howarth C."/>
            <person name="Jen D."/>
            <person name="Larson L."/>
            <person name="Mehta T."/>
            <person name="Neiman D."/>
            <person name="Pearson M."/>
            <person name="Roberts A."/>
            <person name="Saif S."/>
            <person name="Shea T."/>
            <person name="Shenoy N."/>
            <person name="Sisk P."/>
            <person name="Stolte C."/>
            <person name="Sykes S."/>
            <person name="Walk T."/>
            <person name="White J."/>
            <person name="Yandava C."/>
            <person name="Haas B."/>
            <person name="Nusbaum C."/>
            <person name="Birren B."/>
        </authorList>
    </citation>
    <scope>NUCLEOTIDE SEQUENCE</scope>
    <source>
        <strain evidence="2">ATCC 64411</strain>
    </source>
</reference>
<evidence type="ECO:0000313" key="4">
    <source>
        <dbReference type="Proteomes" id="UP000011715"/>
    </source>
</evidence>
<protein>
    <submittedName>
        <fullName evidence="2 3">Uncharacterized protein</fullName>
    </submittedName>
</protein>
<dbReference type="EMBL" id="ADBL01000965">
    <property type="status" value="NOT_ANNOTATED_CDS"/>
    <property type="molecule type" value="Genomic_DNA"/>
</dbReference>
<feature type="compositionally biased region" description="Basic and acidic residues" evidence="1">
    <location>
        <begin position="96"/>
        <end position="112"/>
    </location>
</feature>
<evidence type="ECO:0000313" key="2">
    <source>
        <dbReference type="EMBL" id="KLU85047.1"/>
    </source>
</evidence>
<dbReference type="EnsemblFungi" id="MAPG_04079T0">
    <property type="protein sequence ID" value="MAPG_04079T0"/>
    <property type="gene ID" value="MAPG_04079"/>
</dbReference>
<gene>
    <name evidence="2" type="ORF">MAPG_04079</name>
</gene>
<name>A0A0C4DVR8_MAGP6</name>
<organism evidence="3 4">
    <name type="scientific">Magnaporthiopsis poae (strain ATCC 64411 / 73-15)</name>
    <name type="common">Kentucky bluegrass fungus</name>
    <name type="synonym">Magnaporthe poae</name>
    <dbReference type="NCBI Taxonomy" id="644358"/>
    <lineage>
        <taxon>Eukaryota</taxon>
        <taxon>Fungi</taxon>
        <taxon>Dikarya</taxon>
        <taxon>Ascomycota</taxon>
        <taxon>Pezizomycotina</taxon>
        <taxon>Sordariomycetes</taxon>
        <taxon>Sordariomycetidae</taxon>
        <taxon>Magnaporthales</taxon>
        <taxon>Magnaporthaceae</taxon>
        <taxon>Magnaporthiopsis</taxon>
    </lineage>
</organism>
<keyword evidence="4" id="KW-1185">Reference proteome</keyword>
<sequence length="112" mass="12646">MFAWHPIDGTEGFIIDVPTHLSTMVASGLLVFKVLNESGEHLVCLDTRKGRRIIQPGDKTVTTSSMNIGREDVLWDEADSKAVTQQSNGETVQYCRQDRRDVSRQPRRRSSD</sequence>
<reference evidence="3" key="4">
    <citation type="journal article" date="2015" name="G3 (Bethesda)">
        <title>Genome sequences of three phytopathogenic species of the Magnaporthaceae family of fungi.</title>
        <authorList>
            <person name="Okagaki L.H."/>
            <person name="Nunes C.C."/>
            <person name="Sailsbery J."/>
            <person name="Clay B."/>
            <person name="Brown D."/>
            <person name="John T."/>
            <person name="Oh Y."/>
            <person name="Young N."/>
            <person name="Fitzgerald M."/>
            <person name="Haas B.J."/>
            <person name="Zeng Q."/>
            <person name="Young S."/>
            <person name="Adiconis X."/>
            <person name="Fan L."/>
            <person name="Levin J.Z."/>
            <person name="Mitchell T.K."/>
            <person name="Okubara P.A."/>
            <person name="Farman M.L."/>
            <person name="Kohn L.M."/>
            <person name="Birren B."/>
            <person name="Ma L.-J."/>
            <person name="Dean R.A."/>
        </authorList>
    </citation>
    <scope>NUCLEOTIDE SEQUENCE</scope>
    <source>
        <strain evidence="3">ATCC 64411 / 73-15</strain>
    </source>
</reference>
<dbReference type="EMBL" id="GL876968">
    <property type="protein sequence ID" value="KLU85047.1"/>
    <property type="molecule type" value="Genomic_DNA"/>
</dbReference>
<proteinExistence type="predicted"/>
<reference evidence="4" key="2">
    <citation type="submission" date="2010-05" db="EMBL/GenBank/DDBJ databases">
        <title>The genome sequence of Magnaporthe poae strain ATCC 64411.</title>
        <authorList>
            <person name="Ma L.-J."/>
            <person name="Dead R."/>
            <person name="Young S."/>
            <person name="Zeng Q."/>
            <person name="Koehrsen M."/>
            <person name="Alvarado L."/>
            <person name="Berlin A."/>
            <person name="Chapman S.B."/>
            <person name="Chen Z."/>
            <person name="Freedman E."/>
            <person name="Gellesch M."/>
            <person name="Goldberg J."/>
            <person name="Griggs A."/>
            <person name="Gujja S."/>
            <person name="Heilman E.R."/>
            <person name="Heiman D."/>
            <person name="Hepburn T."/>
            <person name="Howarth C."/>
            <person name="Jen D."/>
            <person name="Larson L."/>
            <person name="Mehta T."/>
            <person name="Neiman D."/>
            <person name="Pearson M."/>
            <person name="Roberts A."/>
            <person name="Saif S."/>
            <person name="Shea T."/>
            <person name="Shenoy N."/>
            <person name="Sisk P."/>
            <person name="Stolte C."/>
            <person name="Sykes S."/>
            <person name="Walk T."/>
            <person name="White J."/>
            <person name="Yandava C."/>
            <person name="Haas B."/>
            <person name="Nusbaum C."/>
            <person name="Birren B."/>
        </authorList>
    </citation>
    <scope>NUCLEOTIDE SEQUENCE [LARGE SCALE GENOMIC DNA]</scope>
    <source>
        <strain evidence="4">ATCC 64411 / 73-15</strain>
    </source>
</reference>
<dbReference type="Proteomes" id="UP000011715">
    <property type="component" value="Unassembled WGS sequence"/>
</dbReference>
<feature type="region of interest" description="Disordered" evidence="1">
    <location>
        <begin position="80"/>
        <end position="112"/>
    </location>
</feature>
<accession>A0A0C4DVR8</accession>
<dbReference type="VEuPathDB" id="FungiDB:MAPG_04079"/>
<reference evidence="3" key="5">
    <citation type="submission" date="2015-06" db="UniProtKB">
        <authorList>
            <consortium name="EnsemblFungi"/>
        </authorList>
    </citation>
    <scope>IDENTIFICATION</scope>
    <source>
        <strain evidence="3">ATCC 64411</strain>
    </source>
</reference>
<feature type="compositionally biased region" description="Polar residues" evidence="1">
    <location>
        <begin position="82"/>
        <end position="91"/>
    </location>
</feature>
<evidence type="ECO:0000256" key="1">
    <source>
        <dbReference type="SAM" id="MobiDB-lite"/>
    </source>
</evidence>